<dbReference type="GO" id="GO:0016491">
    <property type="term" value="F:oxidoreductase activity"/>
    <property type="evidence" value="ECO:0007669"/>
    <property type="project" value="UniProtKB-KW"/>
</dbReference>
<keyword evidence="4" id="KW-0274">FAD</keyword>
<dbReference type="EMBL" id="SKBQ01000005">
    <property type="protein sequence ID" value="TPX10049.1"/>
    <property type="molecule type" value="Genomic_DNA"/>
</dbReference>
<comment type="cofactor">
    <cofactor evidence="1">
        <name>FAD</name>
        <dbReference type="ChEBI" id="CHEBI:57692"/>
    </cofactor>
</comment>
<evidence type="ECO:0000256" key="4">
    <source>
        <dbReference type="ARBA" id="ARBA00022827"/>
    </source>
</evidence>
<feature type="signal peptide" evidence="6">
    <location>
        <begin position="1"/>
        <end position="20"/>
    </location>
</feature>
<dbReference type="PANTHER" id="PTHR42973:SF39">
    <property type="entry name" value="FAD-BINDING PCMH-TYPE DOMAIN-CONTAINING PROTEIN"/>
    <property type="match status" value="1"/>
</dbReference>
<dbReference type="InterPro" id="IPR050416">
    <property type="entry name" value="FAD-linked_Oxidoreductase"/>
</dbReference>
<dbReference type="PANTHER" id="PTHR42973">
    <property type="entry name" value="BINDING OXIDOREDUCTASE, PUTATIVE (AFU_ORTHOLOGUE AFUA_1G17690)-RELATED"/>
    <property type="match status" value="1"/>
</dbReference>
<dbReference type="Proteomes" id="UP000319257">
    <property type="component" value="Unassembled WGS sequence"/>
</dbReference>
<name>A0A507AYF1_9PEZI</name>
<accession>A0A507AYF1</accession>
<dbReference type="OrthoDB" id="9983560at2759"/>
<dbReference type="GeneID" id="41968693"/>
<feature type="chain" id="PRO_5021384845" description="FAD-binding PCMH-type domain-containing protein" evidence="6">
    <location>
        <begin position="21"/>
        <end position="601"/>
    </location>
</feature>
<keyword evidence="5" id="KW-0560">Oxidoreductase</keyword>
<keyword evidence="6" id="KW-0732">Signal</keyword>
<dbReference type="PROSITE" id="PS51387">
    <property type="entry name" value="FAD_PCMH"/>
    <property type="match status" value="1"/>
</dbReference>
<organism evidence="8 9">
    <name type="scientific">Thyridium curvatum</name>
    <dbReference type="NCBI Taxonomy" id="1093900"/>
    <lineage>
        <taxon>Eukaryota</taxon>
        <taxon>Fungi</taxon>
        <taxon>Dikarya</taxon>
        <taxon>Ascomycota</taxon>
        <taxon>Pezizomycotina</taxon>
        <taxon>Sordariomycetes</taxon>
        <taxon>Sordariomycetidae</taxon>
        <taxon>Thyridiales</taxon>
        <taxon>Thyridiaceae</taxon>
        <taxon>Thyridium</taxon>
    </lineage>
</organism>
<dbReference type="Pfam" id="PF01565">
    <property type="entry name" value="FAD_binding_4"/>
    <property type="match status" value="1"/>
</dbReference>
<dbReference type="RefSeq" id="XP_030991760.1">
    <property type="nucleotide sequence ID" value="XM_031135304.1"/>
</dbReference>
<comment type="caution">
    <text evidence="8">The sequence shown here is derived from an EMBL/GenBank/DDBJ whole genome shotgun (WGS) entry which is preliminary data.</text>
</comment>
<evidence type="ECO:0000256" key="2">
    <source>
        <dbReference type="ARBA" id="ARBA00005466"/>
    </source>
</evidence>
<keyword evidence="3" id="KW-0285">Flavoprotein</keyword>
<keyword evidence="9" id="KW-1185">Reference proteome</keyword>
<evidence type="ECO:0000256" key="3">
    <source>
        <dbReference type="ARBA" id="ARBA00022630"/>
    </source>
</evidence>
<dbReference type="GO" id="GO:0071949">
    <property type="term" value="F:FAD binding"/>
    <property type="evidence" value="ECO:0007669"/>
    <property type="project" value="InterPro"/>
</dbReference>
<dbReference type="SUPFAM" id="SSF56176">
    <property type="entry name" value="FAD-binding/transporter-associated domain-like"/>
    <property type="match status" value="1"/>
</dbReference>
<sequence length="601" mass="62744">MRSSRLPVAVASILLGGISGDAGLPVPSPGCKSTPADVGWPSPNDWANFNLSVNGRLIATSPIALPCYQGPNYNPAACAALIPSWNDPTFRAQFPIGYSFSDLEPCDIITSAFNTTACSLGNNPVLAVDAATADHVSAAVLFAAQKNLRLSIKATGVDYLSRSTGFGSLEIWLRNMREGGMVLEIPYQPQQPCILPSGQPLWAGDSITINGSYTWSDVYSFAQSNGQIAVGPAYGGISAIGGYLQGGGHSAASAQYGLAADQLLEATVVLANGAQVTTSACQNPDLFAAIRGGGGGTFGIVTSVKVKSYPETPVAAVVFSMAALTGNDIPLFLDSITYLYQYFPWIIEAGLGGYAGWNLYDTQPMFGPAGPSFYLVMGAFNQTLAQVHATFDPIVAGLTPLNGVNLNLSVSYNYFPTYAGYFSSLFGTNIPASAGGIALTSRFLGAAHVSDPVPVRQMLNTTAGLPGQRTSRLAVLAGGLGVRAGASQSSGVNPAWRNAYVLDIVARRWEHTATAADVEAIHSDVTAVKGAALTALAPDTGSYPNEGDARDPTFLANFYGTALPMLEAAKAKYDPSGLFYCPTCVGSEFWSEDATGRLCHV</sequence>
<reference evidence="8 9" key="1">
    <citation type="submission" date="2019-06" db="EMBL/GenBank/DDBJ databases">
        <title>Draft genome sequence of the filamentous fungus Phialemoniopsis curvata isolated from diesel fuel.</title>
        <authorList>
            <person name="Varaljay V.A."/>
            <person name="Lyon W.J."/>
            <person name="Crouch A.L."/>
            <person name="Drake C.E."/>
            <person name="Hollomon J.M."/>
            <person name="Nadeau L.J."/>
            <person name="Nunn H.S."/>
            <person name="Stevenson B.S."/>
            <person name="Bojanowski C.L."/>
            <person name="Crookes-Goodson W.J."/>
        </authorList>
    </citation>
    <scope>NUCLEOTIDE SEQUENCE [LARGE SCALE GENOMIC DNA]</scope>
    <source>
        <strain evidence="8 9">D216</strain>
    </source>
</reference>
<dbReference type="InterPro" id="IPR016169">
    <property type="entry name" value="FAD-bd_PCMH_sub2"/>
</dbReference>
<evidence type="ECO:0000313" key="8">
    <source>
        <dbReference type="EMBL" id="TPX10049.1"/>
    </source>
</evidence>
<dbReference type="InterPro" id="IPR036318">
    <property type="entry name" value="FAD-bd_PCMH-like_sf"/>
</dbReference>
<evidence type="ECO:0000256" key="5">
    <source>
        <dbReference type="ARBA" id="ARBA00023002"/>
    </source>
</evidence>
<gene>
    <name evidence="8" type="ORF">E0L32_001246</name>
</gene>
<evidence type="ECO:0000313" key="9">
    <source>
        <dbReference type="Proteomes" id="UP000319257"/>
    </source>
</evidence>
<feature type="domain" description="FAD-binding PCMH-type" evidence="7">
    <location>
        <begin position="120"/>
        <end position="311"/>
    </location>
</feature>
<proteinExistence type="inferred from homology"/>
<evidence type="ECO:0000256" key="1">
    <source>
        <dbReference type="ARBA" id="ARBA00001974"/>
    </source>
</evidence>
<evidence type="ECO:0000256" key="6">
    <source>
        <dbReference type="SAM" id="SignalP"/>
    </source>
</evidence>
<dbReference type="InterPro" id="IPR016166">
    <property type="entry name" value="FAD-bd_PCMH"/>
</dbReference>
<protein>
    <recommendedName>
        <fullName evidence="7">FAD-binding PCMH-type domain-containing protein</fullName>
    </recommendedName>
</protein>
<evidence type="ECO:0000259" key="7">
    <source>
        <dbReference type="PROSITE" id="PS51387"/>
    </source>
</evidence>
<comment type="similarity">
    <text evidence="2">Belongs to the oxygen-dependent FAD-linked oxidoreductase family.</text>
</comment>
<dbReference type="Gene3D" id="3.30.465.10">
    <property type="match status" value="1"/>
</dbReference>
<dbReference type="AlphaFoldDB" id="A0A507AYF1"/>
<dbReference type="InParanoid" id="A0A507AYF1"/>
<dbReference type="InterPro" id="IPR006094">
    <property type="entry name" value="Oxid_FAD_bind_N"/>
</dbReference>
<dbReference type="STRING" id="1093900.A0A507AYF1"/>